<dbReference type="OrthoDB" id="6105938at2759"/>
<dbReference type="InParanoid" id="S8F5M6"/>
<dbReference type="AlphaFoldDB" id="S8F5M6"/>
<accession>S8F5M6</accession>
<dbReference type="Proteomes" id="UP000015241">
    <property type="component" value="Unassembled WGS sequence"/>
</dbReference>
<protein>
    <recommendedName>
        <fullName evidence="3">C2H2-type domain-containing protein</fullName>
    </recommendedName>
</protein>
<dbReference type="EMBL" id="KE504180">
    <property type="protein sequence ID" value="EPS97010.1"/>
    <property type="molecule type" value="Genomic_DNA"/>
</dbReference>
<keyword evidence="2" id="KW-1185">Reference proteome</keyword>
<evidence type="ECO:0008006" key="3">
    <source>
        <dbReference type="Google" id="ProtNLM"/>
    </source>
</evidence>
<proteinExistence type="predicted"/>
<gene>
    <name evidence="1" type="ORF">FOMPIDRAFT_1129229</name>
</gene>
<name>S8F5M6_FOMSC</name>
<organism evidence="1 2">
    <name type="scientific">Fomitopsis schrenkii</name>
    <name type="common">Brown rot fungus</name>
    <dbReference type="NCBI Taxonomy" id="2126942"/>
    <lineage>
        <taxon>Eukaryota</taxon>
        <taxon>Fungi</taxon>
        <taxon>Dikarya</taxon>
        <taxon>Basidiomycota</taxon>
        <taxon>Agaricomycotina</taxon>
        <taxon>Agaricomycetes</taxon>
        <taxon>Polyporales</taxon>
        <taxon>Fomitopsis</taxon>
    </lineage>
</organism>
<dbReference type="HOGENOM" id="CLU_002678_42_11_1"/>
<sequence length="147" mass="16736">CTRCNRWYSTKQLLLLHFYESGRHPRCVECRLGFAGHEEYDQVNETLSIHYFSSKSHPKCKPCNLGFPDLAAYNAVSEEPAAHWRCESCSTTFVSEKVHVRAHYYFSPLHPRCSTCGLGFRDAAELREVRSVPGPGCCRRTLSFTAA</sequence>
<reference evidence="1 2" key="1">
    <citation type="journal article" date="2012" name="Science">
        <title>The Paleozoic origin of enzymatic lignin decomposition reconstructed from 31 fungal genomes.</title>
        <authorList>
            <person name="Floudas D."/>
            <person name="Binder M."/>
            <person name="Riley R."/>
            <person name="Barry K."/>
            <person name="Blanchette R.A."/>
            <person name="Henrissat B."/>
            <person name="Martinez A.T."/>
            <person name="Otillar R."/>
            <person name="Spatafora J.W."/>
            <person name="Yadav J.S."/>
            <person name="Aerts A."/>
            <person name="Benoit I."/>
            <person name="Boyd A."/>
            <person name="Carlson A."/>
            <person name="Copeland A."/>
            <person name="Coutinho P.M."/>
            <person name="de Vries R.P."/>
            <person name="Ferreira P."/>
            <person name="Findley K."/>
            <person name="Foster B."/>
            <person name="Gaskell J."/>
            <person name="Glotzer D."/>
            <person name="Gorecki P."/>
            <person name="Heitman J."/>
            <person name="Hesse C."/>
            <person name="Hori C."/>
            <person name="Igarashi K."/>
            <person name="Jurgens J.A."/>
            <person name="Kallen N."/>
            <person name="Kersten P."/>
            <person name="Kohler A."/>
            <person name="Kuees U."/>
            <person name="Kumar T.K.A."/>
            <person name="Kuo A."/>
            <person name="LaButti K."/>
            <person name="Larrondo L.F."/>
            <person name="Lindquist E."/>
            <person name="Ling A."/>
            <person name="Lombard V."/>
            <person name="Lucas S."/>
            <person name="Lundell T."/>
            <person name="Martin R."/>
            <person name="McLaughlin D.J."/>
            <person name="Morgenstern I."/>
            <person name="Morin E."/>
            <person name="Murat C."/>
            <person name="Nagy L.G."/>
            <person name="Nolan M."/>
            <person name="Ohm R.A."/>
            <person name="Patyshakuliyeva A."/>
            <person name="Rokas A."/>
            <person name="Ruiz-Duenas F.J."/>
            <person name="Sabat G."/>
            <person name="Salamov A."/>
            <person name="Samejima M."/>
            <person name="Schmutz J."/>
            <person name="Slot J.C."/>
            <person name="St John F."/>
            <person name="Stenlid J."/>
            <person name="Sun H."/>
            <person name="Sun S."/>
            <person name="Syed K."/>
            <person name="Tsang A."/>
            <person name="Wiebenga A."/>
            <person name="Young D."/>
            <person name="Pisabarro A."/>
            <person name="Eastwood D.C."/>
            <person name="Martin F."/>
            <person name="Cullen D."/>
            <person name="Grigoriev I.V."/>
            <person name="Hibbett D.S."/>
        </authorList>
    </citation>
    <scope>NUCLEOTIDE SEQUENCE</scope>
    <source>
        <strain evidence="2">FP-58527</strain>
    </source>
</reference>
<evidence type="ECO:0000313" key="1">
    <source>
        <dbReference type="EMBL" id="EPS97010.1"/>
    </source>
</evidence>
<feature type="non-terminal residue" evidence="1">
    <location>
        <position position="1"/>
    </location>
</feature>
<evidence type="ECO:0000313" key="2">
    <source>
        <dbReference type="Proteomes" id="UP000015241"/>
    </source>
</evidence>